<dbReference type="SUPFAM" id="SSF53448">
    <property type="entry name" value="Nucleotide-diphospho-sugar transferases"/>
    <property type="match status" value="1"/>
</dbReference>
<gene>
    <name evidence="1" type="ORF">C1SCF055_LOCUS11341</name>
</gene>
<protein>
    <submittedName>
        <fullName evidence="3">Uncharacterized protein R707</fullName>
    </submittedName>
</protein>
<dbReference type="Pfam" id="PF14424">
    <property type="entry name" value="Toxin-deaminase"/>
    <property type="match status" value="1"/>
</dbReference>
<dbReference type="GO" id="GO:0016757">
    <property type="term" value="F:glycosyltransferase activity"/>
    <property type="evidence" value="ECO:0007669"/>
    <property type="project" value="InterPro"/>
</dbReference>
<dbReference type="PANTHER" id="PTHR11183">
    <property type="entry name" value="GLYCOGENIN SUBFAMILY MEMBER"/>
    <property type="match status" value="1"/>
</dbReference>
<dbReference type="InterPro" id="IPR016193">
    <property type="entry name" value="Cytidine_deaminase-like"/>
</dbReference>
<sequence length="914" mass="102175">MPDDDEPGFGMKTATLRDYQRKHHAEVTALSQVVEAIAEMQATSSQVTGWVELFVPHYPCSSCTGALVQFATRHPQISVRVGHDDWRHWLRRLDARWDPTDAKHHVLSINARQLRELDRNIGEAIPENYKAALRGTLGSTGISSNGAGRGGSPLGIRCRTGDEAVRRWRADGGWCYLRVTFSADGCSCEAVSCRVCQGGLGQWQRRQRWQRWQQPAARKELPGPKPRWRLQTADVNTDSHFPRLVDLAPTPVEENSVDTLLGLPRRVKVVMTLTRLMRLRRYVAGKGCCEGIQLLGPDFCILWQACRRRARVRKALRIASPLRGSGVKQALPRWMGQELGEPHGWRGHCPCCKRPLTLELAEPWTAFHPLPAAKGRFAYVINLWGSSSEYVLGALVLGHSLRRSGSCHARVCLCAEDVPELFVQVLAEIWECRRVTDIKAVAALGKYSQEHRFARVFTKLRGMELVDFEKILMLDIDLLVRKNIDELFDLQAPAAMRRGAAGWLNTGDAIDGRAFFMGHDDSRWSWGQGTGINAGVMLLQPNQHVFNEMVAELSEPNHPEHCNGNGPEQDYLSRYFADSPWKHIGVEYNFQIHHFFNCLHPDKVESSKRVALAQADKVKVVHFSGEDGAKPWRRILDEKLKLWPDRSKDAEFLEVFMEQFQGYWLWMQRDKEWLEDAGKSDRAWEVSDLFIDGGNLYRRGAEGVASCVNLPEEVSSAVRGFLQKVLDEWFDTFTDLQAVLNVDLQREMGRCASLQKPVEGLGKSSELFRWKRQGEWWIEELPAQCFKATVVCQAGPSKSVSFLEDAVTTLEVSGQRAAGLWIKAIGGSCCTLAAGQALQALEEWLAAQPGANFLLAMVGCVAESPLPEATALLQLPSPPERCGAFAAAGTIGAWHGLHAASDAAYVSVSMARQG</sequence>
<evidence type="ECO:0000313" key="2">
    <source>
        <dbReference type="EMBL" id="CAL1137128.1"/>
    </source>
</evidence>
<reference evidence="2" key="2">
    <citation type="submission" date="2024-04" db="EMBL/GenBank/DDBJ databases">
        <authorList>
            <person name="Chen Y."/>
            <person name="Shah S."/>
            <person name="Dougan E. K."/>
            <person name="Thang M."/>
            <person name="Chan C."/>
        </authorList>
    </citation>
    <scope>NUCLEOTIDE SEQUENCE [LARGE SCALE GENOMIC DNA]</scope>
</reference>
<dbReference type="InterPro" id="IPR050587">
    <property type="entry name" value="GNT1/Glycosyltrans_8"/>
</dbReference>
<dbReference type="Proteomes" id="UP001152797">
    <property type="component" value="Unassembled WGS sequence"/>
</dbReference>
<dbReference type="EMBL" id="CAMXCT010000834">
    <property type="protein sequence ID" value="CAI3983753.1"/>
    <property type="molecule type" value="Genomic_DNA"/>
</dbReference>
<dbReference type="Gene3D" id="3.90.550.10">
    <property type="entry name" value="Spore Coat Polysaccharide Biosynthesis Protein SpsA, Chain A"/>
    <property type="match status" value="1"/>
</dbReference>
<dbReference type="OrthoDB" id="2014201at2759"/>
<proteinExistence type="predicted"/>
<evidence type="ECO:0000313" key="1">
    <source>
        <dbReference type="EMBL" id="CAI3983753.1"/>
    </source>
</evidence>
<reference evidence="1" key="1">
    <citation type="submission" date="2022-10" db="EMBL/GenBank/DDBJ databases">
        <authorList>
            <person name="Chen Y."/>
            <person name="Dougan E. K."/>
            <person name="Chan C."/>
            <person name="Rhodes N."/>
            <person name="Thang M."/>
        </authorList>
    </citation>
    <scope>NUCLEOTIDE SEQUENCE</scope>
</reference>
<organism evidence="1">
    <name type="scientific">Cladocopium goreaui</name>
    <dbReference type="NCBI Taxonomy" id="2562237"/>
    <lineage>
        <taxon>Eukaryota</taxon>
        <taxon>Sar</taxon>
        <taxon>Alveolata</taxon>
        <taxon>Dinophyceae</taxon>
        <taxon>Suessiales</taxon>
        <taxon>Symbiodiniaceae</taxon>
        <taxon>Cladocopium</taxon>
    </lineage>
</organism>
<comment type="caution">
    <text evidence="1">The sequence shown here is derived from an EMBL/GenBank/DDBJ whole genome shotgun (WGS) entry which is preliminary data.</text>
</comment>
<dbReference type="GO" id="GO:0008270">
    <property type="term" value="F:zinc ion binding"/>
    <property type="evidence" value="ECO:0007669"/>
    <property type="project" value="InterPro"/>
</dbReference>
<evidence type="ECO:0000313" key="4">
    <source>
        <dbReference type="Proteomes" id="UP001152797"/>
    </source>
</evidence>
<dbReference type="InterPro" id="IPR002495">
    <property type="entry name" value="Glyco_trans_8"/>
</dbReference>
<name>A0A9P1C436_9DINO</name>
<dbReference type="SUPFAM" id="SSF53927">
    <property type="entry name" value="Cytidine deaminase-like"/>
    <property type="match status" value="1"/>
</dbReference>
<dbReference type="InterPro" id="IPR032721">
    <property type="entry name" value="Toxin-deaminase"/>
</dbReference>
<dbReference type="InterPro" id="IPR016192">
    <property type="entry name" value="APOBEC/CMP_deaminase_Zn-bd"/>
</dbReference>
<keyword evidence="4" id="KW-1185">Reference proteome</keyword>
<dbReference type="Pfam" id="PF01501">
    <property type="entry name" value="Glyco_transf_8"/>
    <property type="match status" value="1"/>
</dbReference>
<dbReference type="GO" id="GO:0016787">
    <property type="term" value="F:hydrolase activity"/>
    <property type="evidence" value="ECO:0007669"/>
    <property type="project" value="InterPro"/>
</dbReference>
<dbReference type="EMBL" id="CAMXCT020000834">
    <property type="protein sequence ID" value="CAL1137128.1"/>
    <property type="molecule type" value="Genomic_DNA"/>
</dbReference>
<dbReference type="EMBL" id="CAMXCT030000834">
    <property type="protein sequence ID" value="CAL4771065.1"/>
    <property type="molecule type" value="Genomic_DNA"/>
</dbReference>
<dbReference type="InterPro" id="IPR029044">
    <property type="entry name" value="Nucleotide-diphossugar_trans"/>
</dbReference>
<dbReference type="PROSITE" id="PS00903">
    <property type="entry name" value="CYT_DCMP_DEAMINASES_1"/>
    <property type="match status" value="1"/>
</dbReference>
<accession>A0A9P1C436</accession>
<dbReference type="AlphaFoldDB" id="A0A9P1C436"/>
<evidence type="ECO:0000313" key="3">
    <source>
        <dbReference type="EMBL" id="CAL4771065.1"/>
    </source>
</evidence>